<evidence type="ECO:0000313" key="5">
    <source>
        <dbReference type="EMBL" id="KAF0712325.1"/>
    </source>
</evidence>
<evidence type="ECO:0000256" key="2">
    <source>
        <dbReference type="ARBA" id="ARBA00004613"/>
    </source>
</evidence>
<dbReference type="AlphaFoldDB" id="A0A6A4ZK59"/>
<protein>
    <recommendedName>
        <fullName evidence="4">Crinkler effector protein N-terminal domain-containing protein</fullName>
    </recommendedName>
</protein>
<proteinExistence type="predicted"/>
<accession>A0A6A4ZK59</accession>
<organism evidence="5">
    <name type="scientific">Aphanomyces stellatus</name>
    <dbReference type="NCBI Taxonomy" id="120398"/>
    <lineage>
        <taxon>Eukaryota</taxon>
        <taxon>Sar</taxon>
        <taxon>Stramenopiles</taxon>
        <taxon>Oomycota</taxon>
        <taxon>Saprolegniomycetes</taxon>
        <taxon>Saprolegniales</taxon>
        <taxon>Verrucalvaceae</taxon>
        <taxon>Aphanomyces</taxon>
    </lineage>
</organism>
<comment type="subcellular location">
    <subcellularLocation>
        <location evidence="1">Host cell</location>
    </subcellularLocation>
    <subcellularLocation>
        <location evidence="2">Secreted</location>
    </subcellularLocation>
</comment>
<dbReference type="InterPro" id="IPR045379">
    <property type="entry name" value="Crinkler_N"/>
</dbReference>
<evidence type="ECO:0000256" key="1">
    <source>
        <dbReference type="ARBA" id="ARBA00004340"/>
    </source>
</evidence>
<keyword evidence="3" id="KW-0964">Secreted</keyword>
<feature type="domain" description="Crinkler effector protein N-terminal" evidence="4">
    <location>
        <begin position="4"/>
        <end position="115"/>
    </location>
</feature>
<dbReference type="GO" id="GO:0043657">
    <property type="term" value="C:host cell"/>
    <property type="evidence" value="ECO:0007669"/>
    <property type="project" value="UniProtKB-SubCell"/>
</dbReference>
<gene>
    <name evidence="5" type="ORF">As57867_004854</name>
</gene>
<feature type="non-terminal residue" evidence="5">
    <location>
        <position position="325"/>
    </location>
</feature>
<dbReference type="Pfam" id="PF20147">
    <property type="entry name" value="Crinkler"/>
    <property type="match status" value="1"/>
</dbReference>
<reference evidence="5" key="1">
    <citation type="submission" date="2019-06" db="EMBL/GenBank/DDBJ databases">
        <title>Genomics analysis of Aphanomyces spp. identifies a new class of oomycete effector associated with host adaptation.</title>
        <authorList>
            <person name="Gaulin E."/>
        </authorList>
    </citation>
    <scope>NUCLEOTIDE SEQUENCE</scope>
    <source>
        <strain evidence="5">CBS 578.67</strain>
    </source>
</reference>
<sequence length="325" mass="36349">MVEVSLNCMVVGGGTPFSIDIDAGKKVDHLKKKIKKENKNTISCDAKELELYRVDGLAQDEDEQIVYNGITIDMPNCSLVDFGGSTKKLAALSLISECFEEADVNIRWKIHVLVVVPEGAVSATSSTLAGDDALLQKMEEAMERQFKKQKKRKCIAFSDISTAKLNKVINGLNVIVVSGKEPYRRRAKQVRGFEWDPSLRDDQQIAEYSQYLRGHLNATLQQTGLCLLDATQYPGVLAIEDVRFEFDLHGTTDVLVLHDLGDDMAENVRYLNGLRLVMELKKDLTAEYSKKENQALAELIAANVKTPDQSPVVLLTDLRQKWVFL</sequence>
<evidence type="ECO:0000259" key="4">
    <source>
        <dbReference type="Pfam" id="PF20147"/>
    </source>
</evidence>
<dbReference type="GO" id="GO:0005576">
    <property type="term" value="C:extracellular region"/>
    <property type="evidence" value="ECO:0007669"/>
    <property type="project" value="UniProtKB-SubCell"/>
</dbReference>
<dbReference type="OrthoDB" id="125307at2759"/>
<comment type="caution">
    <text evidence="5">The sequence shown here is derived from an EMBL/GenBank/DDBJ whole genome shotgun (WGS) entry which is preliminary data.</text>
</comment>
<evidence type="ECO:0000256" key="3">
    <source>
        <dbReference type="ARBA" id="ARBA00022525"/>
    </source>
</evidence>
<dbReference type="EMBL" id="VJMH01001315">
    <property type="protein sequence ID" value="KAF0712325.1"/>
    <property type="molecule type" value="Genomic_DNA"/>
</dbReference>
<name>A0A6A4ZK59_9STRA</name>